<feature type="transmembrane region" description="Helical" evidence="2">
    <location>
        <begin position="470"/>
        <end position="493"/>
    </location>
</feature>
<sequence>MGQVQGLIKVAASVDFLVRLTDSQGQPVSSAPSTSGAFTVRLSIASAPPVLRDTGGSSALSVQGYGLAPWSLPVSPEDGGSTMVPLPGYWHSDPRSPLMHACPNEDACTEAPEALLSAWLQRANASGLSLKLSGLGAEDERTWALAAAHSAALSALALESGRSRRVLQATDNNASLNDPGGPSNTSYLELLCAEGYAGNLCATCQPGLYLDSDFQCNECPTLARTIGLGILAFAGTAAVILYAAAANLGAEYKDPAMPEAESGTDGGTAADPTGNPPAADIFKVLVVHVQYFIIIARLNFPKPGAMQGFTSVLAAATGAENYLAYSHACLLPNQDSAGQAFLQVLGALLTPCAVTAVCLLLWLLRYGFFRATKPATPQLSRSKRTKAARTANISRLATVVSEESGEQLSAISALEPAAASGWLQLGNSGVSSVSTRLSQYLRVEALSTPFAHLSTGLSYMDESLTLGQQLGMVFMVAIFVLFPSWASAGFSVFSCMEVDAPEQLHASSQQQYTAVEFAAVTHPRGYWTRNMQQECYTGMHAALYVPVGVVFLIVFCLSPPLVNFFLLWSHRADLMKDSHTQRVYGFMYLRYKEQYFWWDSVLMAQTLALVAVDVFGSSLDVSYQALMLMLVLFLIAGVNSTVRPSRCRLLHNLEFWSSIVLCATIALNLYLVTGTEDLANQPAGNVIAALTLSINVIFIASVIALIVCAWPTWPRVRAALKRVRAYLPGGAGQAGSALEGEDSVELPLTERDSTEASNPITESESQRFLSQYSSRRRRPTTASGTENTPAASAAASMTAADIAGTIAAPAAVEPDFPPLQQATSGGPKLSTEPASDQLDLPSAVLAVPAPPQPDSPGQPAVQGPAGAAAGGSTGNSIARGLIITGPSSGAGAGAVVAVAVKGSGASDEGLFEPQGQQERDERQGMPHWPRQQRASGPAVDRAEVILELHE</sequence>
<evidence type="ECO:0000313" key="3">
    <source>
        <dbReference type="EMBL" id="KAG2484161.1"/>
    </source>
</evidence>
<feature type="transmembrane region" description="Helical" evidence="2">
    <location>
        <begin position="595"/>
        <end position="615"/>
    </location>
</feature>
<feature type="transmembrane region" description="Helical" evidence="2">
    <location>
        <begin position="340"/>
        <end position="364"/>
    </location>
</feature>
<dbReference type="OrthoDB" id="548080at2759"/>
<dbReference type="GO" id="GO:0000724">
    <property type="term" value="P:double-strand break repair via homologous recombination"/>
    <property type="evidence" value="ECO:0007669"/>
    <property type="project" value="TreeGrafter"/>
</dbReference>
<feature type="compositionally biased region" description="Polar residues" evidence="1">
    <location>
        <begin position="780"/>
        <end position="789"/>
    </location>
</feature>
<dbReference type="PANTHER" id="PTHR19862:SF14">
    <property type="entry name" value="WD REPEAT-CONTAINING PROTEIN 48"/>
    <property type="match status" value="1"/>
</dbReference>
<protein>
    <recommendedName>
        <fullName evidence="5">TRP C-terminal domain-containing protein</fullName>
    </recommendedName>
</protein>
<keyword evidence="4" id="KW-1185">Reference proteome</keyword>
<feature type="transmembrane region" description="Helical" evidence="2">
    <location>
        <begin position="226"/>
        <end position="248"/>
    </location>
</feature>
<accession>A0A835XKZ0</accession>
<feature type="transmembrane region" description="Helical" evidence="2">
    <location>
        <begin position="621"/>
        <end position="641"/>
    </location>
</feature>
<dbReference type="EMBL" id="JAEHOE010000156">
    <property type="protein sequence ID" value="KAG2484161.1"/>
    <property type="molecule type" value="Genomic_DNA"/>
</dbReference>
<evidence type="ECO:0000313" key="4">
    <source>
        <dbReference type="Proteomes" id="UP000612055"/>
    </source>
</evidence>
<feature type="region of interest" description="Disordered" evidence="1">
    <location>
        <begin position="748"/>
        <end position="796"/>
    </location>
</feature>
<feature type="transmembrane region" description="Helical" evidence="2">
    <location>
        <begin position="653"/>
        <end position="672"/>
    </location>
</feature>
<keyword evidence="2" id="KW-1133">Transmembrane helix</keyword>
<evidence type="ECO:0000256" key="1">
    <source>
        <dbReference type="SAM" id="MobiDB-lite"/>
    </source>
</evidence>
<gene>
    <name evidence="3" type="ORF">HYH03_017042</name>
</gene>
<organism evidence="3 4">
    <name type="scientific">Edaphochlamys debaryana</name>
    <dbReference type="NCBI Taxonomy" id="47281"/>
    <lineage>
        <taxon>Eukaryota</taxon>
        <taxon>Viridiplantae</taxon>
        <taxon>Chlorophyta</taxon>
        <taxon>core chlorophytes</taxon>
        <taxon>Chlorophyceae</taxon>
        <taxon>CS clade</taxon>
        <taxon>Chlamydomonadales</taxon>
        <taxon>Chlamydomonadales incertae sedis</taxon>
        <taxon>Edaphochlamys</taxon>
    </lineage>
</organism>
<proteinExistence type="predicted"/>
<dbReference type="GO" id="GO:0043130">
    <property type="term" value="F:ubiquitin binding"/>
    <property type="evidence" value="ECO:0007669"/>
    <property type="project" value="TreeGrafter"/>
</dbReference>
<evidence type="ECO:0000256" key="2">
    <source>
        <dbReference type="SAM" id="Phobius"/>
    </source>
</evidence>
<dbReference type="PANTHER" id="PTHR19862">
    <property type="entry name" value="WD REPEAT-CONTAINING PROTEIN 48"/>
    <property type="match status" value="1"/>
</dbReference>
<dbReference type="InterPro" id="IPR051246">
    <property type="entry name" value="WDR48"/>
</dbReference>
<feature type="compositionally biased region" description="Polar residues" evidence="1">
    <location>
        <begin position="755"/>
        <end position="773"/>
    </location>
</feature>
<comment type="caution">
    <text evidence="3">The sequence shown here is derived from an EMBL/GenBank/DDBJ whole genome shotgun (WGS) entry which is preliminary data.</text>
</comment>
<reference evidence="3" key="1">
    <citation type="journal article" date="2020" name="bioRxiv">
        <title>Comparative genomics of Chlamydomonas.</title>
        <authorList>
            <person name="Craig R.J."/>
            <person name="Hasan A.R."/>
            <person name="Ness R.W."/>
            <person name="Keightley P.D."/>
        </authorList>
    </citation>
    <scope>NUCLEOTIDE SEQUENCE</scope>
    <source>
        <strain evidence="3">CCAP 11/70</strain>
    </source>
</reference>
<feature type="transmembrane region" description="Helical" evidence="2">
    <location>
        <begin position="692"/>
        <end position="713"/>
    </location>
</feature>
<feature type="compositionally biased region" description="Low complexity" evidence="1">
    <location>
        <begin position="838"/>
        <end position="847"/>
    </location>
</feature>
<keyword evidence="2" id="KW-0472">Membrane</keyword>
<dbReference type="AlphaFoldDB" id="A0A835XKZ0"/>
<feature type="compositionally biased region" description="Low complexity" evidence="1">
    <location>
        <begin position="857"/>
        <end position="867"/>
    </location>
</feature>
<keyword evidence="2" id="KW-0812">Transmembrane</keyword>
<feature type="region of interest" description="Disordered" evidence="1">
    <location>
        <begin position="905"/>
        <end position="940"/>
    </location>
</feature>
<evidence type="ECO:0008006" key="5">
    <source>
        <dbReference type="Google" id="ProtNLM"/>
    </source>
</evidence>
<dbReference type="Proteomes" id="UP000612055">
    <property type="component" value="Unassembled WGS sequence"/>
</dbReference>
<name>A0A835XKZ0_9CHLO</name>
<feature type="region of interest" description="Disordered" evidence="1">
    <location>
        <begin position="815"/>
        <end position="872"/>
    </location>
</feature>
<feature type="transmembrane region" description="Helical" evidence="2">
    <location>
        <begin position="541"/>
        <end position="568"/>
    </location>
</feature>